<dbReference type="AlphaFoldDB" id="A0A450V0Y6"/>
<accession>A0A450V0Y6</accession>
<name>A0A450V0Y6_9GAMM</name>
<proteinExistence type="predicted"/>
<dbReference type="EMBL" id="CAADFF010000120">
    <property type="protein sequence ID" value="VFJ98441.1"/>
    <property type="molecule type" value="Genomic_DNA"/>
</dbReference>
<reference evidence="2" key="1">
    <citation type="submission" date="2019-02" db="EMBL/GenBank/DDBJ databases">
        <authorList>
            <person name="Gruber-Vodicka R. H."/>
            <person name="Seah K. B. B."/>
        </authorList>
    </citation>
    <scope>NUCLEOTIDE SEQUENCE</scope>
    <source>
        <strain evidence="1">BECK_M6</strain>
        <strain evidence="2">BECK_M7</strain>
    </source>
</reference>
<evidence type="ECO:0000313" key="2">
    <source>
        <dbReference type="EMBL" id="VFJ98441.1"/>
    </source>
</evidence>
<dbReference type="EMBL" id="CAADFH010000043">
    <property type="protein sequence ID" value="VFJ94741.1"/>
    <property type="molecule type" value="Genomic_DNA"/>
</dbReference>
<organism evidence="2">
    <name type="scientific">Candidatus Kentrum sp. LFY</name>
    <dbReference type="NCBI Taxonomy" id="2126342"/>
    <lineage>
        <taxon>Bacteria</taxon>
        <taxon>Pseudomonadati</taxon>
        <taxon>Pseudomonadota</taxon>
        <taxon>Gammaproteobacteria</taxon>
        <taxon>Candidatus Kentrum</taxon>
    </lineage>
</organism>
<evidence type="ECO:0000313" key="1">
    <source>
        <dbReference type="EMBL" id="VFJ94741.1"/>
    </source>
</evidence>
<gene>
    <name evidence="1" type="ORF">BECKLFY1418A_GA0070994_104323</name>
    <name evidence="2" type="ORF">BECKLFY1418B_GA0070995_11204</name>
</gene>
<protein>
    <submittedName>
        <fullName evidence="2">Uncharacterized protein</fullName>
    </submittedName>
</protein>
<sequence>MIAKSECCLKKLHTEVTIGNSVRRCLKLASHSESALNFPVFSWHRFQVQWEKFTGKARCELRGRLIHKIGANHKNLERMNAARTVQQTNPQGK</sequence>